<dbReference type="PATRIC" id="fig|1048260.3.peg.2375"/>
<feature type="region of interest" description="Disordered" evidence="1">
    <location>
        <begin position="1"/>
        <end position="24"/>
    </location>
</feature>
<dbReference type="HOGENOM" id="CLU_038557_2_2_0"/>
<evidence type="ECO:0000256" key="1">
    <source>
        <dbReference type="SAM" id="MobiDB-lite"/>
    </source>
</evidence>
<evidence type="ECO:0000313" key="4">
    <source>
        <dbReference type="Proteomes" id="UP000006177"/>
    </source>
</evidence>
<dbReference type="InterPro" id="IPR004919">
    <property type="entry name" value="GmrSD_N"/>
</dbReference>
<name>J9ZER0_LEPFM</name>
<dbReference type="Proteomes" id="UP000006177">
    <property type="component" value="Chromosome"/>
</dbReference>
<dbReference type="Pfam" id="PF03235">
    <property type="entry name" value="GmrSD_N"/>
    <property type="match status" value="1"/>
</dbReference>
<evidence type="ECO:0000313" key="3">
    <source>
        <dbReference type="EMBL" id="AFS54373.1"/>
    </source>
</evidence>
<organism evidence="3 4">
    <name type="scientific">Leptospirillum ferriphilum (strain ML-04)</name>
    <dbReference type="NCBI Taxonomy" id="1048260"/>
    <lineage>
        <taxon>Bacteria</taxon>
        <taxon>Pseudomonadati</taxon>
        <taxon>Nitrospirota</taxon>
        <taxon>Nitrospiria</taxon>
        <taxon>Nitrospirales</taxon>
        <taxon>Nitrospiraceae</taxon>
        <taxon>Leptospirillum</taxon>
    </lineage>
</organism>
<proteinExistence type="predicted"/>
<accession>J9ZER0</accession>
<gene>
    <name evidence="3" type="ordered locus">LFML04_2181</name>
</gene>
<evidence type="ECO:0000259" key="2">
    <source>
        <dbReference type="Pfam" id="PF03235"/>
    </source>
</evidence>
<feature type="domain" description="GmrSD restriction endonucleases N-terminal" evidence="2">
    <location>
        <begin position="39"/>
        <end position="188"/>
    </location>
</feature>
<dbReference type="RefSeq" id="WP_014961877.1">
    <property type="nucleotide sequence ID" value="NC_018649.1"/>
</dbReference>
<feature type="compositionally biased region" description="Acidic residues" evidence="1">
    <location>
        <begin position="1"/>
        <end position="22"/>
    </location>
</feature>
<dbReference type="PANTHER" id="PTHR39639:SF1">
    <property type="entry name" value="DUF262 DOMAIN-CONTAINING PROTEIN"/>
    <property type="match status" value="1"/>
</dbReference>
<dbReference type="EMBL" id="CP002919">
    <property type="protein sequence ID" value="AFS54373.1"/>
    <property type="molecule type" value="Genomic_DNA"/>
</dbReference>
<reference evidence="3 4" key="1">
    <citation type="journal article" date="2011" name="J. Microbiol.">
        <title>Complete genome of Leptospirillum ferriphilum ML-04 provides insight into its physiology and environmental adaptation.</title>
        <authorList>
            <person name="Mi S."/>
            <person name="Song J."/>
            <person name="Lin J."/>
            <person name="Che Y."/>
            <person name="Zheng H."/>
            <person name="Lin J."/>
        </authorList>
    </citation>
    <scope>NUCLEOTIDE SEQUENCE [LARGE SCALE GENOMIC DNA]</scope>
    <source>
        <strain evidence="3 4">ML-04</strain>
    </source>
</reference>
<dbReference type="KEGG" id="lfi:LFML04_2181"/>
<dbReference type="PANTHER" id="PTHR39639">
    <property type="entry name" value="CHROMOSOME 16, WHOLE GENOME SHOTGUN SEQUENCE"/>
    <property type="match status" value="1"/>
</dbReference>
<dbReference type="AlphaFoldDB" id="J9ZER0"/>
<protein>
    <recommendedName>
        <fullName evidence="2">GmrSD restriction endonucleases N-terminal domain-containing protein</fullName>
    </recommendedName>
</protein>
<sequence length="366" mass="43361">MEEEKDNWDYEQTEPSEEEEQDPISYQITNYPADITLKGYLDKYNSDQLEIPKFQRNYIWDQVRASKLIESFLLGLPVPGVFLYKQKETNRLQVIDGQQRILTAVRFFENDFGDRHFRLKNVNKKWEGRKYEDLDEADRLKLDDSVLRATIVQQLNPKDDSSIYFIFERLNTGGVRLNPMEIRKCIYFSDFYLCLEEINKNPDWRSLIGLKSIDKRLRDTELILRILALKDGWKDYEKPMKKFLNTFLSDKKKAEEKKKSEEKIDPDLMEQYDGIKREFSAVSKYLSLSLGKKPFHLRKRLNYAAMDSIFVAGFLAYKKGIKDLKNRYDKLIQDNEFIQSVSKSTSDENVVKARMRKAVDYFVSNV</sequence>